<evidence type="ECO:0000313" key="4">
    <source>
        <dbReference type="Proteomes" id="UP000004754"/>
    </source>
</evidence>
<dbReference type="NCBIfam" id="TIGR03064">
    <property type="entry name" value="sortase_srtB"/>
    <property type="match status" value="1"/>
</dbReference>
<keyword evidence="4" id="KW-1185">Reference proteome</keyword>
<dbReference type="InterPro" id="IPR009835">
    <property type="entry name" value="SrtB"/>
</dbReference>
<dbReference type="Proteomes" id="UP000004754">
    <property type="component" value="Unassembled WGS sequence"/>
</dbReference>
<dbReference type="GO" id="GO:0016787">
    <property type="term" value="F:hydrolase activity"/>
    <property type="evidence" value="ECO:0007669"/>
    <property type="project" value="UniProtKB-KW"/>
</dbReference>
<dbReference type="Gene3D" id="2.40.260.10">
    <property type="entry name" value="Sortase"/>
    <property type="match status" value="1"/>
</dbReference>
<dbReference type="Pfam" id="PF04203">
    <property type="entry name" value="Sortase"/>
    <property type="match status" value="1"/>
</dbReference>
<comment type="caution">
    <text evidence="3">The sequence shown here is derived from an EMBL/GenBank/DDBJ whole genome shotgun (WGS) entry which is preliminary data.</text>
</comment>
<gene>
    <name evidence="3" type="primary">srtB</name>
    <name evidence="3" type="ORF">HMP0721_0097</name>
</gene>
<dbReference type="SUPFAM" id="SSF63817">
    <property type="entry name" value="Sortase"/>
    <property type="match status" value="1"/>
</dbReference>
<dbReference type="eggNOG" id="COG4509">
    <property type="taxonomic scope" value="Bacteria"/>
</dbReference>
<feature type="active site" description="Acyl-thioester intermediate" evidence="2">
    <location>
        <position position="222"/>
    </location>
</feature>
<organism evidence="3 4">
    <name type="scientific">Pseudoramibacter alactolyticus ATCC 23263</name>
    <dbReference type="NCBI Taxonomy" id="887929"/>
    <lineage>
        <taxon>Bacteria</taxon>
        <taxon>Bacillati</taxon>
        <taxon>Bacillota</taxon>
        <taxon>Clostridia</taxon>
        <taxon>Eubacteriales</taxon>
        <taxon>Eubacteriaceae</taxon>
        <taxon>Pseudoramibacter</taxon>
    </lineage>
</organism>
<dbReference type="CDD" id="cd05826">
    <property type="entry name" value="Sortase_B"/>
    <property type="match status" value="1"/>
</dbReference>
<sequence length="259" mass="28619">MNRLAALAKMGNKAISVISGVLILAMMAYGGYSLWQMNAVFRAASPVNAGSGGRTIGFAELQKRNPDVRGWITVKGTHIDYPVAQGRDDLEYVNKNVLGDFELSGAIFLAADNDRDFKDAYNLTYGHHMAQGKMYGDLPRFTGEKFFARHKKGMLYTTGQCYRLHIFAVVDTNAYDRSYYNVADKKIMASLPAFVQKISGDALHFRSAGLKADRQIIALSTCQDAKTDGRTIVFAKMIPVKDNAKAQSALARKRVRVSD</sequence>
<evidence type="ECO:0000256" key="1">
    <source>
        <dbReference type="ARBA" id="ARBA00022801"/>
    </source>
</evidence>
<dbReference type="OrthoDB" id="9806013at2"/>
<dbReference type="InterPro" id="IPR005754">
    <property type="entry name" value="Sortase"/>
</dbReference>
<accession>E6MDL5</accession>
<evidence type="ECO:0000256" key="2">
    <source>
        <dbReference type="PIRSR" id="PIRSR605754-1"/>
    </source>
</evidence>
<dbReference type="InterPro" id="IPR023365">
    <property type="entry name" value="Sortase_dom-sf"/>
</dbReference>
<evidence type="ECO:0000313" key="3">
    <source>
        <dbReference type="EMBL" id="EFV02815.1"/>
    </source>
</evidence>
<reference evidence="3 4" key="1">
    <citation type="submission" date="2010-12" db="EMBL/GenBank/DDBJ databases">
        <authorList>
            <person name="Muzny D."/>
            <person name="Qin X."/>
            <person name="Deng J."/>
            <person name="Jiang H."/>
            <person name="Liu Y."/>
            <person name="Qu J."/>
            <person name="Song X.-Z."/>
            <person name="Zhang L."/>
            <person name="Thornton R."/>
            <person name="Coyle M."/>
            <person name="Francisco L."/>
            <person name="Jackson L."/>
            <person name="Javaid M."/>
            <person name="Korchina V."/>
            <person name="Kovar C."/>
            <person name="Mata R."/>
            <person name="Mathew T."/>
            <person name="Ngo R."/>
            <person name="Nguyen L."/>
            <person name="Nguyen N."/>
            <person name="Okwuonu G."/>
            <person name="Ongeri F."/>
            <person name="Pham C."/>
            <person name="Simmons D."/>
            <person name="Wilczek-Boney K."/>
            <person name="Hale W."/>
            <person name="Jakkamsetti A."/>
            <person name="Pham P."/>
            <person name="Ruth R."/>
            <person name="San Lucas F."/>
            <person name="Warren J."/>
            <person name="Zhang J."/>
            <person name="Zhao Z."/>
            <person name="Zhou C."/>
            <person name="Zhu D."/>
            <person name="Lee S."/>
            <person name="Bess C."/>
            <person name="Blankenburg K."/>
            <person name="Forbes L."/>
            <person name="Fu Q."/>
            <person name="Gubbala S."/>
            <person name="Hirani K."/>
            <person name="Jayaseelan J.C."/>
            <person name="Lara F."/>
            <person name="Munidasa M."/>
            <person name="Palculict T."/>
            <person name="Patil S."/>
            <person name="Pu L.-L."/>
            <person name="Saada N."/>
            <person name="Tang L."/>
            <person name="Weissenberger G."/>
            <person name="Zhu Y."/>
            <person name="Hemphill L."/>
            <person name="Shang Y."/>
            <person name="Youmans B."/>
            <person name="Ayvaz T."/>
            <person name="Ross M."/>
            <person name="Santibanez J."/>
            <person name="Aqrawi P."/>
            <person name="Gross S."/>
            <person name="Joshi V."/>
            <person name="Fowler G."/>
            <person name="Nazareth L."/>
            <person name="Reid J."/>
            <person name="Worley K."/>
            <person name="Petrosino J."/>
            <person name="Highlander S."/>
            <person name="Gibbs R."/>
        </authorList>
    </citation>
    <scope>NUCLEOTIDE SEQUENCE [LARGE SCALE GENOMIC DNA]</scope>
    <source>
        <strain evidence="3 4">ATCC 23263</strain>
    </source>
</reference>
<dbReference type="STRING" id="887929.HMP0721_0097"/>
<dbReference type="RefSeq" id="WP_006597515.1">
    <property type="nucleotide sequence ID" value="NZ_GL622359.1"/>
</dbReference>
<feature type="active site" description="Proton donor/acceptor" evidence="2">
    <location>
        <position position="127"/>
    </location>
</feature>
<keyword evidence="1" id="KW-0378">Hydrolase</keyword>
<dbReference type="EMBL" id="AEQN01000004">
    <property type="protein sequence ID" value="EFV02815.1"/>
    <property type="molecule type" value="Genomic_DNA"/>
</dbReference>
<dbReference type="AlphaFoldDB" id="E6MDL5"/>
<dbReference type="HOGENOM" id="CLU_034078_3_3_9"/>
<proteinExistence type="predicted"/>
<name>E6MDL5_9FIRM</name>
<protein>
    <submittedName>
        <fullName evidence="3">Sortase, SrtB family</fullName>
    </submittedName>
</protein>